<dbReference type="InterPro" id="IPR019752">
    <property type="entry name" value="Pyrv/ketoisovalerate_OxRed_cat"/>
</dbReference>
<dbReference type="AlphaFoldDB" id="A0A4R3KRB6"/>
<sequence>MEERVIMAGFGGQGVMAIGQLLTYGGMVEDKYVSWLPSYGPEMRGGTANCSVIISDEPIGAPVVVDATAAIIMNGPSLDKFEDSVVKGGRLFINSSLIDRKSERDDIEVYYIPANEVADELGNSRVANMVMLGAYLEASKVVDVESVLKGFTKVFGEKRANLLPINKKALEKGAEIAREQMKATV</sequence>
<keyword evidence="1" id="KW-0560">Oxidoreductase</keyword>
<dbReference type="EMBL" id="SMAE01000014">
    <property type="protein sequence ID" value="TCS86643.1"/>
    <property type="molecule type" value="Genomic_DNA"/>
</dbReference>
<evidence type="ECO:0000313" key="3">
    <source>
        <dbReference type="EMBL" id="TCS86643.1"/>
    </source>
</evidence>
<dbReference type="InterPro" id="IPR052554">
    <property type="entry name" value="2-oxoglutarate_synth_KorC"/>
</dbReference>
<comment type="caution">
    <text evidence="3">The sequence shown here is derived from an EMBL/GenBank/DDBJ whole genome shotgun (WGS) entry which is preliminary data.</text>
</comment>
<reference evidence="3 4" key="1">
    <citation type="submission" date="2019-03" db="EMBL/GenBank/DDBJ databases">
        <title>Genomic Encyclopedia of Type Strains, Phase IV (KMG-IV): sequencing the most valuable type-strain genomes for metagenomic binning, comparative biology and taxonomic classification.</title>
        <authorList>
            <person name="Goeker M."/>
        </authorList>
    </citation>
    <scope>NUCLEOTIDE SEQUENCE [LARGE SCALE GENOMIC DNA]</scope>
    <source>
        <strain evidence="3 4">DSM 26752</strain>
    </source>
</reference>
<dbReference type="OrthoDB" id="9789125at2"/>
<dbReference type="Proteomes" id="UP000294567">
    <property type="component" value="Unassembled WGS sequence"/>
</dbReference>
<protein>
    <submittedName>
        <fullName evidence="3">2-oxoglutarate ferredoxin oxidoreductase gamma subunit</fullName>
    </submittedName>
</protein>
<keyword evidence="4" id="KW-1185">Reference proteome</keyword>
<dbReference type="PANTHER" id="PTHR42730:SF1">
    <property type="entry name" value="2-OXOGLUTARATE SYNTHASE SUBUNIT KORC"/>
    <property type="match status" value="1"/>
</dbReference>
<evidence type="ECO:0000256" key="1">
    <source>
        <dbReference type="ARBA" id="ARBA00023002"/>
    </source>
</evidence>
<name>A0A4R3KRB6_9FIRM</name>
<feature type="domain" description="Pyruvate/ketoisovalerate oxidoreductase catalytic" evidence="2">
    <location>
        <begin position="11"/>
        <end position="175"/>
    </location>
</feature>
<evidence type="ECO:0000259" key="2">
    <source>
        <dbReference type="Pfam" id="PF01558"/>
    </source>
</evidence>
<gene>
    <name evidence="3" type="ORF">EDD65_11437</name>
</gene>
<proteinExistence type="predicted"/>
<dbReference type="PANTHER" id="PTHR42730">
    <property type="entry name" value="2-OXOGLUTARATE SYNTHASE SUBUNIT KORC"/>
    <property type="match status" value="1"/>
</dbReference>
<dbReference type="SUPFAM" id="SSF53323">
    <property type="entry name" value="Pyruvate-ferredoxin oxidoreductase, PFOR, domain III"/>
    <property type="match status" value="1"/>
</dbReference>
<accession>A0A4R3KRB6</accession>
<dbReference type="Pfam" id="PF01558">
    <property type="entry name" value="POR"/>
    <property type="match status" value="1"/>
</dbReference>
<evidence type="ECO:0000313" key="4">
    <source>
        <dbReference type="Proteomes" id="UP000294567"/>
    </source>
</evidence>
<dbReference type="InterPro" id="IPR002869">
    <property type="entry name" value="Pyrv_flavodox_OxRed_cen"/>
</dbReference>
<dbReference type="RefSeq" id="WP_132029470.1">
    <property type="nucleotide sequence ID" value="NZ_CP068564.1"/>
</dbReference>
<dbReference type="GO" id="GO:0016903">
    <property type="term" value="F:oxidoreductase activity, acting on the aldehyde or oxo group of donors"/>
    <property type="evidence" value="ECO:0007669"/>
    <property type="project" value="InterPro"/>
</dbReference>
<dbReference type="Gene3D" id="3.40.920.10">
    <property type="entry name" value="Pyruvate-ferredoxin oxidoreductase, PFOR, domain III"/>
    <property type="match status" value="1"/>
</dbReference>
<organism evidence="3 4">
    <name type="scientific">Keratinibaculum paraultunense</name>
    <dbReference type="NCBI Taxonomy" id="1278232"/>
    <lineage>
        <taxon>Bacteria</taxon>
        <taxon>Bacillati</taxon>
        <taxon>Bacillota</taxon>
        <taxon>Tissierellia</taxon>
        <taxon>Tissierellales</taxon>
        <taxon>Tepidimicrobiaceae</taxon>
        <taxon>Keratinibaculum</taxon>
    </lineage>
</organism>